<proteinExistence type="predicted"/>
<evidence type="ECO:0000313" key="2">
    <source>
        <dbReference type="Proteomes" id="UP000694941"/>
    </source>
</evidence>
<keyword evidence="2" id="KW-1185">Reference proteome</keyword>
<organism evidence="2 3">
    <name type="scientific">Limulus polyphemus</name>
    <name type="common">Atlantic horseshoe crab</name>
    <dbReference type="NCBI Taxonomy" id="6850"/>
    <lineage>
        <taxon>Eukaryota</taxon>
        <taxon>Metazoa</taxon>
        <taxon>Ecdysozoa</taxon>
        <taxon>Arthropoda</taxon>
        <taxon>Chelicerata</taxon>
        <taxon>Merostomata</taxon>
        <taxon>Xiphosura</taxon>
        <taxon>Limulidae</taxon>
        <taxon>Limulus</taxon>
    </lineage>
</organism>
<name>A0ABM1SGW1_LIMPO</name>
<evidence type="ECO:0000256" key="1">
    <source>
        <dbReference type="SAM" id="MobiDB-lite"/>
    </source>
</evidence>
<protein>
    <submittedName>
        <fullName evidence="3">RING finger protein unkempt homolog</fullName>
    </submittedName>
</protein>
<reference evidence="3" key="1">
    <citation type="submission" date="2025-08" db="UniProtKB">
        <authorList>
            <consortium name="RefSeq"/>
        </authorList>
    </citation>
    <scope>IDENTIFICATION</scope>
    <source>
        <tissue evidence="3">Muscle</tissue>
    </source>
</reference>
<gene>
    <name evidence="3" type="primary">LOC111085995</name>
</gene>
<dbReference type="Proteomes" id="UP000694941">
    <property type="component" value="Unplaced"/>
</dbReference>
<feature type="compositionally biased region" description="Polar residues" evidence="1">
    <location>
        <begin position="25"/>
        <end position="40"/>
    </location>
</feature>
<dbReference type="RefSeq" id="XP_022242866.1">
    <property type="nucleotide sequence ID" value="XM_022387158.1"/>
</dbReference>
<feature type="region of interest" description="Disordered" evidence="1">
    <location>
        <begin position="25"/>
        <end position="54"/>
    </location>
</feature>
<evidence type="ECO:0000313" key="3">
    <source>
        <dbReference type="RefSeq" id="XP_022242866.1"/>
    </source>
</evidence>
<dbReference type="GeneID" id="111085995"/>
<accession>A0ABM1SGW1</accession>
<sequence length="384" mass="40837">MSAIRDIVPENTANLATILSNVLSPNSTATSSQSHSTVTASKKENSQHQKTGVHINQIDGSSQETVSSTSIEMPGKQSSIECTTFTASSTLPAPIARPWSYSSSTNNSGECLSSYPKAPGSEIEDKEVTLRIQLKALDNDPSLDLIQKVCCKHSLCLAYGFQPHAVLLTTSSSLPQGFSFPSEFYSEGVDTVESVLENALDDLNLDEINVEASIDKELECEVNPLNSSVSAGLASSVILSSSALVSIPGNESVHDQRRLSNLSPVTSPLGSLSHSLSMGGTPFLTSSGVVGSRPEHFLDKAATSFYSHASSYGNANYSHFLGPGIYEYSASQNMSPVSPLLPDMFTFNSAKSGGPNLTEVHSLQEEHVSSGTKLATMEEDYNQL</sequence>